<evidence type="ECO:0000256" key="6">
    <source>
        <dbReference type="PROSITE-ProRule" id="PRU10141"/>
    </source>
</evidence>
<dbReference type="STRING" id="94130.A0A2Z6QWI8"/>
<dbReference type="AlphaFoldDB" id="A0A2Z6QWI8"/>
<comment type="caution">
    <text evidence="9">The sequence shown here is derived from an EMBL/GenBank/DDBJ whole genome shotgun (WGS) entry which is preliminary data.</text>
</comment>
<feature type="compositionally biased region" description="Polar residues" evidence="7">
    <location>
        <begin position="618"/>
        <end position="635"/>
    </location>
</feature>
<protein>
    <recommendedName>
        <fullName evidence="1">non-specific serine/threonine protein kinase</fullName>
        <ecNumber evidence="1">2.7.11.1</ecNumber>
    </recommendedName>
</protein>
<dbReference type="GO" id="GO:0000045">
    <property type="term" value="P:autophagosome assembly"/>
    <property type="evidence" value="ECO:0007669"/>
    <property type="project" value="TreeGrafter"/>
</dbReference>
<keyword evidence="10" id="KW-1185">Reference proteome</keyword>
<dbReference type="Pfam" id="PF00069">
    <property type="entry name" value="Pkinase"/>
    <property type="match status" value="1"/>
</dbReference>
<feature type="domain" description="Protein kinase" evidence="8">
    <location>
        <begin position="57"/>
        <end position="337"/>
    </location>
</feature>
<feature type="region of interest" description="Disordered" evidence="7">
    <location>
        <begin position="394"/>
        <end position="448"/>
    </location>
</feature>
<evidence type="ECO:0000256" key="3">
    <source>
        <dbReference type="ARBA" id="ARBA00022741"/>
    </source>
</evidence>
<dbReference type="SUPFAM" id="SSF56112">
    <property type="entry name" value="Protein kinase-like (PK-like)"/>
    <property type="match status" value="1"/>
</dbReference>
<dbReference type="InterPro" id="IPR011009">
    <property type="entry name" value="Kinase-like_dom_sf"/>
</dbReference>
<feature type="compositionally biased region" description="Basic and acidic residues" evidence="7">
    <location>
        <begin position="488"/>
        <end position="501"/>
    </location>
</feature>
<dbReference type="InterPro" id="IPR045269">
    <property type="entry name" value="Atg1-like"/>
</dbReference>
<reference evidence="9 10" key="1">
    <citation type="submission" date="2017-11" db="EMBL/GenBank/DDBJ databases">
        <title>The genome of Rhizophagus clarus HR1 reveals common genetic basis of auxotrophy among arbuscular mycorrhizal fungi.</title>
        <authorList>
            <person name="Kobayashi Y."/>
        </authorList>
    </citation>
    <scope>NUCLEOTIDE SEQUENCE [LARGE SCALE GENOMIC DNA]</scope>
    <source>
        <strain evidence="9 10">HR1</strain>
    </source>
</reference>
<keyword evidence="4" id="KW-0418">Kinase</keyword>
<accession>A0A2Z6QWI8</accession>
<evidence type="ECO:0000256" key="2">
    <source>
        <dbReference type="ARBA" id="ARBA00022679"/>
    </source>
</evidence>
<dbReference type="InterPro" id="IPR000719">
    <property type="entry name" value="Prot_kinase_dom"/>
</dbReference>
<dbReference type="PANTHER" id="PTHR24348:SF22">
    <property type="entry name" value="NON-SPECIFIC SERINE_THREONINE PROTEIN KINASE"/>
    <property type="match status" value="1"/>
</dbReference>
<dbReference type="GO" id="GO:0004674">
    <property type="term" value="F:protein serine/threonine kinase activity"/>
    <property type="evidence" value="ECO:0007669"/>
    <property type="project" value="UniProtKB-EC"/>
</dbReference>
<evidence type="ECO:0000313" key="9">
    <source>
        <dbReference type="EMBL" id="GBB85028.1"/>
    </source>
</evidence>
<evidence type="ECO:0000256" key="1">
    <source>
        <dbReference type="ARBA" id="ARBA00012513"/>
    </source>
</evidence>
<dbReference type="GO" id="GO:0005524">
    <property type="term" value="F:ATP binding"/>
    <property type="evidence" value="ECO:0007669"/>
    <property type="project" value="UniProtKB-UniRule"/>
</dbReference>
<evidence type="ECO:0000256" key="4">
    <source>
        <dbReference type="ARBA" id="ARBA00022777"/>
    </source>
</evidence>
<keyword evidence="3 6" id="KW-0547">Nucleotide-binding</keyword>
<feature type="compositionally biased region" description="Polar residues" evidence="7">
    <location>
        <begin position="394"/>
        <end position="413"/>
    </location>
</feature>
<dbReference type="GO" id="GO:0000407">
    <property type="term" value="C:phagophore assembly site"/>
    <property type="evidence" value="ECO:0007669"/>
    <property type="project" value="TreeGrafter"/>
</dbReference>
<dbReference type="Gene3D" id="1.10.510.10">
    <property type="entry name" value="Transferase(Phosphotransferase) domain 1"/>
    <property type="match status" value="1"/>
</dbReference>
<dbReference type="PANTHER" id="PTHR24348">
    <property type="entry name" value="SERINE/THREONINE-PROTEIN KINASE UNC-51-RELATED"/>
    <property type="match status" value="1"/>
</dbReference>
<feature type="compositionally biased region" description="Basic and acidic residues" evidence="7">
    <location>
        <begin position="522"/>
        <end position="536"/>
    </location>
</feature>
<dbReference type="GO" id="GO:0005829">
    <property type="term" value="C:cytosol"/>
    <property type="evidence" value="ECO:0007669"/>
    <property type="project" value="TreeGrafter"/>
</dbReference>
<gene>
    <name evidence="9" type="ORF">RclHR1_01160022</name>
</gene>
<sequence>MMFKRSTSTPIRPVAPVIEEPITKYQQPLRPGPLSSPSILPFNIGSTIVNPVDGSAYHLIQPLGNGSYAVVYMAQEKNTGKFFALKCLSKANLSDYHLEIQHNEVRIHERLSHPNIVKLDHYFETPDWLFLVLEYCEGQDLYYWLTQNNDGKDPITGKLLSEKEHMTLVKNVFIQILDAVGYCHRNGVAHRDLKPENFIVMIKNDSEFKGIQVKLTDFGLATDEKESVDFDCGSKPYMSYECRNSINGTYNPRLADIWSLGIILLNLLYHRSPWADPNPEECKAFTLFQLDKTGFLMEKFLTMPKNIAQFFASRVFCNAEKGRISIKEWRNWFDKFVERMSDEEIELDDVFDDMSQEFTRSLSSISNARQHGHDRQQSWSDVVGEFESEVNCNTSMTNDRCSSKRSSQNTNAVEANVKLNKKDRDDENQAESANNSDADSGFGTDEEVNNNIVKRLKEQGGMMNENSNSIKALSVSPPKIIYCKPKPWGDYRSRGHQRENSIEGGSTISNVTNNNHWSSYNQRRERLEQRRKEKQEQTLNSLGAYRRRGSLSTDANDTFTPSQPSTDNVTPRRKPHRPSNLGQDSIYTVPPRRNVQLPRSPPRKKSLQSMNDHPFTPPTSSNSTEAIVSSNTSKQRPLRSYDKTPKKVGKSTKNHLGKMLAGVVMFNRGVKVGGQVIDENL</sequence>
<dbReference type="GO" id="GO:0005776">
    <property type="term" value="C:autophagosome"/>
    <property type="evidence" value="ECO:0007669"/>
    <property type="project" value="TreeGrafter"/>
</dbReference>
<dbReference type="InterPro" id="IPR017441">
    <property type="entry name" value="Protein_kinase_ATP_BS"/>
</dbReference>
<dbReference type="GO" id="GO:0010506">
    <property type="term" value="P:regulation of autophagy"/>
    <property type="evidence" value="ECO:0007669"/>
    <property type="project" value="InterPro"/>
</dbReference>
<dbReference type="InterPro" id="IPR008271">
    <property type="entry name" value="Ser/Thr_kinase_AS"/>
</dbReference>
<proteinExistence type="predicted"/>
<dbReference type="GO" id="GO:0016020">
    <property type="term" value="C:membrane"/>
    <property type="evidence" value="ECO:0007669"/>
    <property type="project" value="TreeGrafter"/>
</dbReference>
<organism evidence="9 10">
    <name type="scientific">Rhizophagus clarus</name>
    <dbReference type="NCBI Taxonomy" id="94130"/>
    <lineage>
        <taxon>Eukaryota</taxon>
        <taxon>Fungi</taxon>
        <taxon>Fungi incertae sedis</taxon>
        <taxon>Mucoromycota</taxon>
        <taxon>Glomeromycotina</taxon>
        <taxon>Glomeromycetes</taxon>
        <taxon>Glomerales</taxon>
        <taxon>Glomeraceae</taxon>
        <taxon>Rhizophagus</taxon>
    </lineage>
</organism>
<evidence type="ECO:0000313" key="10">
    <source>
        <dbReference type="Proteomes" id="UP000247702"/>
    </source>
</evidence>
<feature type="compositionally biased region" description="Polar residues" evidence="7">
    <location>
        <begin position="550"/>
        <end position="569"/>
    </location>
</feature>
<evidence type="ECO:0000259" key="8">
    <source>
        <dbReference type="PROSITE" id="PS50011"/>
    </source>
</evidence>
<feature type="binding site" evidence="6">
    <location>
        <position position="86"/>
    </location>
    <ligand>
        <name>ATP</name>
        <dbReference type="ChEBI" id="CHEBI:30616"/>
    </ligand>
</feature>
<evidence type="ECO:0000256" key="5">
    <source>
        <dbReference type="ARBA" id="ARBA00022840"/>
    </source>
</evidence>
<dbReference type="PROSITE" id="PS00107">
    <property type="entry name" value="PROTEIN_KINASE_ATP"/>
    <property type="match status" value="1"/>
</dbReference>
<evidence type="ECO:0000256" key="7">
    <source>
        <dbReference type="SAM" id="MobiDB-lite"/>
    </source>
</evidence>
<dbReference type="EMBL" id="BEXD01000180">
    <property type="protein sequence ID" value="GBB85028.1"/>
    <property type="molecule type" value="Genomic_DNA"/>
</dbReference>
<keyword evidence="5 6" id="KW-0067">ATP-binding</keyword>
<keyword evidence="2" id="KW-0808">Transferase</keyword>
<dbReference type="EC" id="2.7.11.1" evidence="1"/>
<dbReference type="PROSITE" id="PS50011">
    <property type="entry name" value="PROTEIN_KINASE_DOM"/>
    <property type="match status" value="1"/>
</dbReference>
<name>A0A2Z6QWI8_9GLOM</name>
<dbReference type="SMART" id="SM00220">
    <property type="entry name" value="S_TKc"/>
    <property type="match status" value="1"/>
</dbReference>
<dbReference type="FunFam" id="3.30.200.20:FF:000042">
    <property type="entry name" value="Aurora kinase A"/>
    <property type="match status" value="1"/>
</dbReference>
<dbReference type="Proteomes" id="UP000247702">
    <property type="component" value="Unassembled WGS sequence"/>
</dbReference>
<feature type="region of interest" description="Disordered" evidence="7">
    <location>
        <begin position="488"/>
        <end position="654"/>
    </location>
</feature>
<feature type="compositionally biased region" description="Polar residues" evidence="7">
    <location>
        <begin position="503"/>
        <end position="521"/>
    </location>
</feature>
<dbReference type="PROSITE" id="PS00108">
    <property type="entry name" value="PROTEIN_KINASE_ST"/>
    <property type="match status" value="1"/>
</dbReference>